<feature type="transmembrane region" description="Helical" evidence="8">
    <location>
        <begin position="140"/>
        <end position="157"/>
    </location>
</feature>
<sequence>MSKYKVILVLVIVVGAFLRLYRLGQNPPALYWDEASLGYNAFAILKTGHDEHGEKLPVARFIAFGDYKPPGYIYATVPFLAVFGVNEFAIRLPSAVAGILMIGLTYILAYALTHDERIGLAAAAVLAISPWGLQLSRVAFEAHLAALFNLVAIVIFLKSLKVRWYLPLAVFFFGLSFYTFNANRIIAPLLLGLMLVVYIKELWQSKLWLLVSAVVGLIMIWPSVGYLETRESRLRFQEVSIFTSLDVVKKSNDRIARSGNTWWAKLLFNRRIYFAEEFLIHYLDNFRGDFLFVVGDRNPRLATQDLGELYPYELPLLLAGIYFLLKRPSRETALFWGWMLIAPIPAGMARETPHMLRIASIIPTWQILVGIGVVQGILWLKEQKAYLKWAVGVGYSILILGCLSYYFHNYWIHYPRDWSSEWQYGYKQLVEKVNRLEPNYDRIYITNDLGRPYIYFLLYNQIDPLVYIAERKAERDWYGFWTVFGFGKYDFSGSQKETGRVLVVGGKDTFVHSGKKLDTVMAPDGSAIFDIGEP</sequence>
<protein>
    <recommendedName>
        <fullName evidence="9">Glycosyltransferase RgtA/B/C/D-like domain-containing protein</fullName>
    </recommendedName>
</protein>
<feature type="transmembrane region" description="Helical" evidence="8">
    <location>
        <begin position="118"/>
        <end position="134"/>
    </location>
</feature>
<keyword evidence="2" id="KW-1003">Cell membrane</keyword>
<comment type="subcellular location">
    <subcellularLocation>
        <location evidence="1">Cell membrane</location>
        <topology evidence="1">Multi-pass membrane protein</topology>
    </subcellularLocation>
</comment>
<dbReference type="GO" id="GO:0010041">
    <property type="term" value="P:response to iron(III) ion"/>
    <property type="evidence" value="ECO:0007669"/>
    <property type="project" value="TreeGrafter"/>
</dbReference>
<evidence type="ECO:0000256" key="1">
    <source>
        <dbReference type="ARBA" id="ARBA00004651"/>
    </source>
</evidence>
<evidence type="ECO:0000259" key="9">
    <source>
        <dbReference type="Pfam" id="PF13231"/>
    </source>
</evidence>
<dbReference type="GO" id="GO:0005886">
    <property type="term" value="C:plasma membrane"/>
    <property type="evidence" value="ECO:0007669"/>
    <property type="project" value="UniProtKB-SubCell"/>
</dbReference>
<keyword evidence="3" id="KW-0328">Glycosyltransferase</keyword>
<evidence type="ECO:0000256" key="6">
    <source>
        <dbReference type="ARBA" id="ARBA00022989"/>
    </source>
</evidence>
<feature type="domain" description="Glycosyltransferase RgtA/B/C/D-like" evidence="9">
    <location>
        <begin position="68"/>
        <end position="224"/>
    </location>
</feature>
<accession>A0A0G1CPM7</accession>
<evidence type="ECO:0000313" key="10">
    <source>
        <dbReference type="EMBL" id="KKS87427.1"/>
    </source>
</evidence>
<dbReference type="GO" id="GO:0016763">
    <property type="term" value="F:pentosyltransferase activity"/>
    <property type="evidence" value="ECO:0007669"/>
    <property type="project" value="TreeGrafter"/>
</dbReference>
<evidence type="ECO:0000256" key="8">
    <source>
        <dbReference type="SAM" id="Phobius"/>
    </source>
</evidence>
<evidence type="ECO:0000256" key="2">
    <source>
        <dbReference type="ARBA" id="ARBA00022475"/>
    </source>
</evidence>
<evidence type="ECO:0000313" key="11">
    <source>
        <dbReference type="Proteomes" id="UP000034050"/>
    </source>
</evidence>
<keyword evidence="6 8" id="KW-1133">Transmembrane helix</keyword>
<comment type="caution">
    <text evidence="10">The sequence shown here is derived from an EMBL/GenBank/DDBJ whole genome shotgun (WGS) entry which is preliminary data.</text>
</comment>
<keyword evidence="5 8" id="KW-0812">Transmembrane</keyword>
<feature type="transmembrane region" description="Helical" evidence="8">
    <location>
        <begin position="361"/>
        <end position="380"/>
    </location>
</feature>
<feature type="transmembrane region" description="Helical" evidence="8">
    <location>
        <begin position="164"/>
        <end position="187"/>
    </location>
</feature>
<keyword evidence="7 8" id="KW-0472">Membrane</keyword>
<dbReference type="GO" id="GO:0009103">
    <property type="term" value="P:lipopolysaccharide biosynthetic process"/>
    <property type="evidence" value="ECO:0007669"/>
    <property type="project" value="UniProtKB-ARBA"/>
</dbReference>
<evidence type="ECO:0000256" key="3">
    <source>
        <dbReference type="ARBA" id="ARBA00022676"/>
    </source>
</evidence>
<feature type="transmembrane region" description="Helical" evidence="8">
    <location>
        <begin position="386"/>
        <end position="407"/>
    </location>
</feature>
<dbReference type="AlphaFoldDB" id="A0A0G1CPM7"/>
<name>A0A0G1CPM7_9BACT</name>
<proteinExistence type="predicted"/>
<evidence type="ECO:0000256" key="7">
    <source>
        <dbReference type="ARBA" id="ARBA00023136"/>
    </source>
</evidence>
<evidence type="ECO:0000256" key="4">
    <source>
        <dbReference type="ARBA" id="ARBA00022679"/>
    </source>
</evidence>
<dbReference type="InterPro" id="IPR050297">
    <property type="entry name" value="LipidA_mod_glycosyltrf_83"/>
</dbReference>
<feature type="transmembrane region" description="Helical" evidence="8">
    <location>
        <begin position="207"/>
        <end position="227"/>
    </location>
</feature>
<dbReference type="Proteomes" id="UP000034050">
    <property type="component" value="Unassembled WGS sequence"/>
</dbReference>
<evidence type="ECO:0000256" key="5">
    <source>
        <dbReference type="ARBA" id="ARBA00022692"/>
    </source>
</evidence>
<dbReference type="Pfam" id="PF13231">
    <property type="entry name" value="PMT_2"/>
    <property type="match status" value="1"/>
</dbReference>
<dbReference type="InterPro" id="IPR038731">
    <property type="entry name" value="RgtA/B/C-like"/>
</dbReference>
<dbReference type="STRING" id="1618446.UV61_C0002G0148"/>
<dbReference type="EMBL" id="LCFD01000002">
    <property type="protein sequence ID" value="KKS87427.1"/>
    <property type="molecule type" value="Genomic_DNA"/>
</dbReference>
<gene>
    <name evidence="10" type="ORF">UV61_C0002G0148</name>
</gene>
<organism evidence="10 11">
    <name type="scientific">Candidatus Gottesmanbacteria bacterium GW2011_GWB1_43_11</name>
    <dbReference type="NCBI Taxonomy" id="1618446"/>
    <lineage>
        <taxon>Bacteria</taxon>
        <taxon>Candidatus Gottesmaniibacteriota</taxon>
    </lineage>
</organism>
<dbReference type="PANTHER" id="PTHR33908:SF3">
    <property type="entry name" value="UNDECAPRENYL PHOSPHATE-ALPHA-4-AMINO-4-DEOXY-L-ARABINOSE ARABINOSYL TRANSFERASE"/>
    <property type="match status" value="1"/>
</dbReference>
<reference evidence="10 11" key="1">
    <citation type="journal article" date="2015" name="Nature">
        <title>rRNA introns, odd ribosomes, and small enigmatic genomes across a large radiation of phyla.</title>
        <authorList>
            <person name="Brown C.T."/>
            <person name="Hug L.A."/>
            <person name="Thomas B.C."/>
            <person name="Sharon I."/>
            <person name="Castelle C.J."/>
            <person name="Singh A."/>
            <person name="Wilkins M.J."/>
            <person name="Williams K.H."/>
            <person name="Banfield J.F."/>
        </authorList>
    </citation>
    <scope>NUCLEOTIDE SEQUENCE [LARGE SCALE GENOMIC DNA]</scope>
</reference>
<dbReference type="PANTHER" id="PTHR33908">
    <property type="entry name" value="MANNOSYLTRANSFERASE YKCB-RELATED"/>
    <property type="match status" value="1"/>
</dbReference>
<keyword evidence="4" id="KW-0808">Transferase</keyword>
<feature type="transmembrane region" description="Helical" evidence="8">
    <location>
        <begin position="88"/>
        <end position="111"/>
    </location>
</feature>